<dbReference type="Proteomes" id="UP000636453">
    <property type="component" value="Unassembled WGS sequence"/>
</dbReference>
<dbReference type="RefSeq" id="WP_146472692.1">
    <property type="nucleotide sequence ID" value="NZ_BNCF01000001.1"/>
</dbReference>
<organism evidence="1 2">
    <name type="scientific">Vulcaniibacterium thermophilum</name>
    <dbReference type="NCBI Taxonomy" id="1169913"/>
    <lineage>
        <taxon>Bacteria</taxon>
        <taxon>Pseudomonadati</taxon>
        <taxon>Pseudomonadota</taxon>
        <taxon>Gammaproteobacteria</taxon>
        <taxon>Lysobacterales</taxon>
        <taxon>Lysobacteraceae</taxon>
        <taxon>Vulcaniibacterium</taxon>
    </lineage>
</organism>
<dbReference type="AlphaFoldDB" id="A0A919D808"/>
<accession>A0A919D808</accession>
<reference evidence="1" key="1">
    <citation type="journal article" date="2014" name="Int. J. Syst. Evol. Microbiol.">
        <title>Complete genome sequence of Corynebacterium casei LMG S-19264T (=DSM 44701T), isolated from a smear-ripened cheese.</title>
        <authorList>
            <consortium name="US DOE Joint Genome Institute (JGI-PGF)"/>
            <person name="Walter F."/>
            <person name="Albersmeier A."/>
            <person name="Kalinowski J."/>
            <person name="Ruckert C."/>
        </authorList>
    </citation>
    <scope>NUCLEOTIDE SEQUENCE</scope>
    <source>
        <strain evidence="1">KCTC 32020</strain>
    </source>
</reference>
<sequence>MRVRTLLVETKPAWFGVDGALLAHAQQSALGRRMLSRWLQAKAPALLAPSPDGAALTTVTAWPRARLQRLIRDLGTLAFAPAIRAEVRREPVRWLKALLGDGYALALDRSLWDGTLDGEAEARVARELREALASQDLARQSLLPRIDRQGRAELDAWCREHAPALGEWSRLLHEPETLPPAHLSPALVARAHAHHLRAAA</sequence>
<comment type="caution">
    <text evidence="1">The sequence shown here is derived from an EMBL/GenBank/DDBJ whole genome shotgun (WGS) entry which is preliminary data.</text>
</comment>
<reference evidence="1" key="2">
    <citation type="submission" date="2020-09" db="EMBL/GenBank/DDBJ databases">
        <authorList>
            <person name="Sun Q."/>
            <person name="Kim S."/>
        </authorList>
    </citation>
    <scope>NUCLEOTIDE SEQUENCE</scope>
    <source>
        <strain evidence="1">KCTC 32020</strain>
    </source>
</reference>
<protein>
    <submittedName>
        <fullName evidence="1">Uncharacterized protein</fullName>
    </submittedName>
</protein>
<name>A0A919D808_9GAMM</name>
<dbReference type="EMBL" id="BNCF01000001">
    <property type="protein sequence ID" value="GHE26450.1"/>
    <property type="molecule type" value="Genomic_DNA"/>
</dbReference>
<gene>
    <name evidence="1" type="ORF">GCM10007167_04610</name>
</gene>
<proteinExistence type="predicted"/>
<dbReference type="OrthoDB" id="5975324at2"/>
<evidence type="ECO:0000313" key="1">
    <source>
        <dbReference type="EMBL" id="GHE26450.1"/>
    </source>
</evidence>
<keyword evidence="2" id="KW-1185">Reference proteome</keyword>
<evidence type="ECO:0000313" key="2">
    <source>
        <dbReference type="Proteomes" id="UP000636453"/>
    </source>
</evidence>